<evidence type="ECO:0000313" key="3">
    <source>
        <dbReference type="Proteomes" id="UP000625711"/>
    </source>
</evidence>
<dbReference type="Proteomes" id="UP000625711">
    <property type="component" value="Unassembled WGS sequence"/>
</dbReference>
<sequence>MGSRRPQKEYENDDDNNNNSNNNKRRRNGGISGAGRPPAGMGAVHVTMWHHAGFRIDKSDGVARPGGNRDECTDALTCIPPADSFATYSDHPLLVSLRTYNHNKHQETYCYDSWSVVRVVKPPPEYLEALLDGLARRTASVILRDFSGTLNGEDVQRRAVSPRQQGRVYTTEKLAEKQSTERFSSSPTPVQDAGKVPNTYRISVKNFKCVQESSESQEERIKFLYDDENDGLPPSELAKTRQRVQEEFRSQETDFEQFVTFDDELAVCRKLTDAEIVTSEEAEESNINKRDFTIKDSKRQLKKDMITKWYTTWSSLVNREEIVTKKYNED</sequence>
<dbReference type="OrthoDB" id="125347at2759"/>
<feature type="compositionally biased region" description="Basic and acidic residues" evidence="1">
    <location>
        <begin position="1"/>
        <end position="10"/>
    </location>
</feature>
<name>A0A834M3C2_RHYFE</name>
<protein>
    <submittedName>
        <fullName evidence="2">Uncharacterized protein</fullName>
    </submittedName>
</protein>
<keyword evidence="3" id="KW-1185">Reference proteome</keyword>
<evidence type="ECO:0000313" key="2">
    <source>
        <dbReference type="EMBL" id="KAF7270611.1"/>
    </source>
</evidence>
<feature type="region of interest" description="Disordered" evidence="1">
    <location>
        <begin position="175"/>
        <end position="197"/>
    </location>
</feature>
<dbReference type="AlphaFoldDB" id="A0A834M3C2"/>
<feature type="region of interest" description="Disordered" evidence="1">
    <location>
        <begin position="1"/>
        <end position="41"/>
    </location>
</feature>
<organism evidence="2 3">
    <name type="scientific">Rhynchophorus ferrugineus</name>
    <name type="common">Red palm weevil</name>
    <name type="synonym">Curculio ferrugineus</name>
    <dbReference type="NCBI Taxonomy" id="354439"/>
    <lineage>
        <taxon>Eukaryota</taxon>
        <taxon>Metazoa</taxon>
        <taxon>Ecdysozoa</taxon>
        <taxon>Arthropoda</taxon>
        <taxon>Hexapoda</taxon>
        <taxon>Insecta</taxon>
        <taxon>Pterygota</taxon>
        <taxon>Neoptera</taxon>
        <taxon>Endopterygota</taxon>
        <taxon>Coleoptera</taxon>
        <taxon>Polyphaga</taxon>
        <taxon>Cucujiformia</taxon>
        <taxon>Curculionidae</taxon>
        <taxon>Dryophthorinae</taxon>
        <taxon>Rhynchophorus</taxon>
    </lineage>
</organism>
<gene>
    <name evidence="2" type="ORF">GWI33_016408</name>
</gene>
<reference evidence="2" key="1">
    <citation type="submission" date="2020-08" db="EMBL/GenBank/DDBJ databases">
        <title>Genome sequencing and assembly of the red palm weevil Rhynchophorus ferrugineus.</title>
        <authorList>
            <person name="Dias G.B."/>
            <person name="Bergman C.M."/>
            <person name="Manee M."/>
        </authorList>
    </citation>
    <scope>NUCLEOTIDE SEQUENCE</scope>
    <source>
        <strain evidence="2">AA-2017</strain>
        <tissue evidence="2">Whole larva</tissue>
    </source>
</reference>
<accession>A0A834M3C2</accession>
<proteinExistence type="predicted"/>
<comment type="caution">
    <text evidence="2">The sequence shown here is derived from an EMBL/GenBank/DDBJ whole genome shotgun (WGS) entry which is preliminary data.</text>
</comment>
<evidence type="ECO:0000256" key="1">
    <source>
        <dbReference type="SAM" id="MobiDB-lite"/>
    </source>
</evidence>
<dbReference type="EMBL" id="JAACXV010014075">
    <property type="protein sequence ID" value="KAF7270611.1"/>
    <property type="molecule type" value="Genomic_DNA"/>
</dbReference>